<keyword evidence="1" id="KW-1133">Transmembrane helix</keyword>
<keyword evidence="1" id="KW-0472">Membrane</keyword>
<dbReference type="OrthoDB" id="3357408at2759"/>
<comment type="caution">
    <text evidence="2">The sequence shown here is derived from an EMBL/GenBank/DDBJ whole genome shotgun (WGS) entry which is preliminary data.</text>
</comment>
<sequence>MPALRADAGPTAGVLLEAFLYGIYLVTFFRALPTLLRSASGWKPVSDVHWATLSVFLLLWINGTINLCLGIVRNLQVQPEKDYRFTDWINVVKPVNVSLQILLAGGLLIYRCWIVNLRRRIVIVLPIALWMAGAAISIYACYLQTRSNLHLTVNLELLQMIWALFWAITVALNLYTTTSITYRIWRVRRECTATRRTVGHLNELLDGQCPKSANPDLETAFRIVIESGAIYTATSIAAFVSACFWNDSVYLTSAADIMAVGIAFNLVIVRVAKERKNHGFFGSSGAKLLRFGKTGPSTALSYLNPSVYL</sequence>
<evidence type="ECO:0000313" key="2">
    <source>
        <dbReference type="EMBL" id="CAA7261967.1"/>
    </source>
</evidence>
<keyword evidence="1" id="KW-0812">Transmembrane</keyword>
<feature type="transmembrane region" description="Helical" evidence="1">
    <location>
        <begin position="160"/>
        <end position="185"/>
    </location>
</feature>
<feature type="transmembrane region" description="Helical" evidence="1">
    <location>
        <begin position="248"/>
        <end position="268"/>
    </location>
</feature>
<keyword evidence="3" id="KW-1185">Reference proteome</keyword>
<feature type="transmembrane region" description="Helical" evidence="1">
    <location>
        <begin position="121"/>
        <end position="140"/>
    </location>
</feature>
<proteinExistence type="predicted"/>
<feature type="transmembrane region" description="Helical" evidence="1">
    <location>
        <begin position="220"/>
        <end position="242"/>
    </location>
</feature>
<dbReference type="EMBL" id="CACVBS010000035">
    <property type="protein sequence ID" value="CAA7261967.1"/>
    <property type="molecule type" value="Genomic_DNA"/>
</dbReference>
<accession>A0A8S0XPI2</accession>
<feature type="transmembrane region" description="Helical" evidence="1">
    <location>
        <begin position="12"/>
        <end position="32"/>
    </location>
</feature>
<dbReference type="Proteomes" id="UP000467700">
    <property type="component" value="Unassembled WGS sequence"/>
</dbReference>
<evidence type="ECO:0000256" key="1">
    <source>
        <dbReference type="SAM" id="Phobius"/>
    </source>
</evidence>
<feature type="transmembrane region" description="Helical" evidence="1">
    <location>
        <begin position="53"/>
        <end position="75"/>
    </location>
</feature>
<gene>
    <name evidence="2" type="ORF">AAE3_LOCUS4307</name>
</gene>
<organism evidence="2 3">
    <name type="scientific">Cyclocybe aegerita</name>
    <name type="common">Black poplar mushroom</name>
    <name type="synonym">Agrocybe aegerita</name>
    <dbReference type="NCBI Taxonomy" id="1973307"/>
    <lineage>
        <taxon>Eukaryota</taxon>
        <taxon>Fungi</taxon>
        <taxon>Dikarya</taxon>
        <taxon>Basidiomycota</taxon>
        <taxon>Agaricomycotina</taxon>
        <taxon>Agaricomycetes</taxon>
        <taxon>Agaricomycetidae</taxon>
        <taxon>Agaricales</taxon>
        <taxon>Agaricineae</taxon>
        <taxon>Bolbitiaceae</taxon>
        <taxon>Cyclocybe</taxon>
    </lineage>
</organism>
<reference evidence="2 3" key="1">
    <citation type="submission" date="2020-01" db="EMBL/GenBank/DDBJ databases">
        <authorList>
            <person name="Gupta K D."/>
        </authorList>
    </citation>
    <scope>NUCLEOTIDE SEQUENCE [LARGE SCALE GENOMIC DNA]</scope>
</reference>
<protein>
    <submittedName>
        <fullName evidence="2">Uncharacterized protein</fullName>
    </submittedName>
</protein>
<name>A0A8S0XPI2_CYCAE</name>
<dbReference type="AlphaFoldDB" id="A0A8S0XPI2"/>
<evidence type="ECO:0000313" key="3">
    <source>
        <dbReference type="Proteomes" id="UP000467700"/>
    </source>
</evidence>